<dbReference type="EMBL" id="CP095045">
    <property type="protein sequence ID" value="UOQ58071.1"/>
    <property type="molecule type" value="Genomic_DNA"/>
</dbReference>
<dbReference type="InterPro" id="IPR029016">
    <property type="entry name" value="GAF-like_dom_sf"/>
</dbReference>
<evidence type="ECO:0000256" key="3">
    <source>
        <dbReference type="ARBA" id="ARBA00023163"/>
    </source>
</evidence>
<dbReference type="PANTHER" id="PTHR44688:SF16">
    <property type="entry name" value="DNA-BINDING TRANSCRIPTIONAL ACTIVATOR DEVR_DOSR"/>
    <property type="match status" value="1"/>
</dbReference>
<dbReference type="InterPro" id="IPR000792">
    <property type="entry name" value="Tscrpt_reg_LuxR_C"/>
</dbReference>
<accession>A0ABY4FPB1</accession>
<protein>
    <submittedName>
        <fullName evidence="5">LuxR C-terminal-related transcriptional regulator</fullName>
    </submittedName>
</protein>
<evidence type="ECO:0000313" key="6">
    <source>
        <dbReference type="Proteomes" id="UP000831786"/>
    </source>
</evidence>
<sequence length="284" mass="29507">MTPPATPTAQRSLDDAVAAFARSTGIQVAFGGFESRGVTRVTAARGHVTRGLLDLRVSAGLGLGGKAMLERRPRLTADYEHSPHITHDYDREILGEGIVTLVAFPVVVGGETRAVLYGGSRSAVIAGGVFERSVAAVVERLAGEIRLQDEVDRRVAALRDEDRAARALPAEALEELRESYAELRGIAAAVADPELRARLSAVEHRLAALGAPPAASAAAPAALSPRETDVLSLVALGRANAEIAAALGLTEGTVKGYLKTASAKLGCSGRLAAVSTARRLGLLP</sequence>
<dbReference type="Pfam" id="PF00196">
    <property type="entry name" value="GerE"/>
    <property type="match status" value="1"/>
</dbReference>
<dbReference type="Gene3D" id="3.30.450.40">
    <property type="match status" value="1"/>
</dbReference>
<dbReference type="SUPFAM" id="SSF55781">
    <property type="entry name" value="GAF domain-like"/>
    <property type="match status" value="1"/>
</dbReference>
<dbReference type="InterPro" id="IPR036388">
    <property type="entry name" value="WH-like_DNA-bd_sf"/>
</dbReference>
<evidence type="ECO:0000313" key="5">
    <source>
        <dbReference type="EMBL" id="UOQ58071.1"/>
    </source>
</evidence>
<organism evidence="5 6">
    <name type="scientific">Leucobacter allii</name>
    <dbReference type="NCBI Taxonomy" id="2932247"/>
    <lineage>
        <taxon>Bacteria</taxon>
        <taxon>Bacillati</taxon>
        <taxon>Actinomycetota</taxon>
        <taxon>Actinomycetes</taxon>
        <taxon>Micrococcales</taxon>
        <taxon>Microbacteriaceae</taxon>
        <taxon>Leucobacter</taxon>
    </lineage>
</organism>
<dbReference type="InterPro" id="IPR016032">
    <property type="entry name" value="Sig_transdc_resp-reg_C-effctor"/>
</dbReference>
<dbReference type="PROSITE" id="PS50043">
    <property type="entry name" value="HTH_LUXR_2"/>
    <property type="match status" value="1"/>
</dbReference>
<reference evidence="5 6" key="1">
    <citation type="submission" date="2022-04" db="EMBL/GenBank/DDBJ databases">
        <title>Leucobacter sp. isolated from rhizosphere of garlic.</title>
        <authorList>
            <person name="Won M."/>
            <person name="Lee C.-M."/>
            <person name="Woen H.-Y."/>
            <person name="Kwon S.-W."/>
        </authorList>
    </citation>
    <scope>NUCLEOTIDE SEQUENCE [LARGE SCALE GENOMIC DNA]</scope>
    <source>
        <strain evidence="5 6">H21R-40</strain>
    </source>
</reference>
<feature type="domain" description="HTH luxR-type" evidence="4">
    <location>
        <begin position="216"/>
        <end position="281"/>
    </location>
</feature>
<dbReference type="SUPFAM" id="SSF46894">
    <property type="entry name" value="C-terminal effector domain of the bipartite response regulators"/>
    <property type="match status" value="1"/>
</dbReference>
<name>A0ABY4FPB1_9MICO</name>
<keyword evidence="2" id="KW-0238">DNA-binding</keyword>
<proteinExistence type="predicted"/>
<dbReference type="Proteomes" id="UP000831786">
    <property type="component" value="Chromosome"/>
</dbReference>
<evidence type="ECO:0000256" key="2">
    <source>
        <dbReference type="ARBA" id="ARBA00023125"/>
    </source>
</evidence>
<dbReference type="PRINTS" id="PR00038">
    <property type="entry name" value="HTHLUXR"/>
</dbReference>
<keyword evidence="1" id="KW-0805">Transcription regulation</keyword>
<dbReference type="Gene3D" id="1.10.10.10">
    <property type="entry name" value="Winged helix-like DNA-binding domain superfamily/Winged helix DNA-binding domain"/>
    <property type="match status" value="1"/>
</dbReference>
<keyword evidence="6" id="KW-1185">Reference proteome</keyword>
<gene>
    <name evidence="5" type="ORF">MUN78_04290</name>
</gene>
<evidence type="ECO:0000256" key="1">
    <source>
        <dbReference type="ARBA" id="ARBA00023015"/>
    </source>
</evidence>
<dbReference type="RefSeq" id="WP_244693357.1">
    <property type="nucleotide sequence ID" value="NZ_CP095044.1"/>
</dbReference>
<dbReference type="SMART" id="SM00421">
    <property type="entry name" value="HTH_LUXR"/>
    <property type="match status" value="1"/>
</dbReference>
<keyword evidence="3" id="KW-0804">Transcription</keyword>
<evidence type="ECO:0000259" key="4">
    <source>
        <dbReference type="PROSITE" id="PS50043"/>
    </source>
</evidence>
<dbReference type="PANTHER" id="PTHR44688">
    <property type="entry name" value="DNA-BINDING TRANSCRIPTIONAL ACTIVATOR DEVR_DOSR"/>
    <property type="match status" value="1"/>
</dbReference>
<dbReference type="CDD" id="cd06170">
    <property type="entry name" value="LuxR_C_like"/>
    <property type="match status" value="1"/>
</dbReference>